<keyword evidence="2" id="KW-1185">Reference proteome</keyword>
<name>A0ACB8TJL1_9AGAM</name>
<reference evidence="1" key="1">
    <citation type="submission" date="2021-03" db="EMBL/GenBank/DDBJ databases">
        <authorList>
            <consortium name="DOE Joint Genome Institute"/>
            <person name="Ahrendt S."/>
            <person name="Looney B.P."/>
            <person name="Miyauchi S."/>
            <person name="Morin E."/>
            <person name="Drula E."/>
            <person name="Courty P.E."/>
            <person name="Chicoki N."/>
            <person name="Fauchery L."/>
            <person name="Kohler A."/>
            <person name="Kuo A."/>
            <person name="Labutti K."/>
            <person name="Pangilinan J."/>
            <person name="Lipzen A."/>
            <person name="Riley R."/>
            <person name="Andreopoulos W."/>
            <person name="He G."/>
            <person name="Johnson J."/>
            <person name="Barry K.W."/>
            <person name="Grigoriev I.V."/>
            <person name="Nagy L."/>
            <person name="Hibbett D."/>
            <person name="Henrissat B."/>
            <person name="Matheny P.B."/>
            <person name="Labbe J."/>
            <person name="Martin F."/>
        </authorList>
    </citation>
    <scope>NUCLEOTIDE SEQUENCE</scope>
    <source>
        <strain evidence="1">HHB10654</strain>
    </source>
</reference>
<evidence type="ECO:0000313" key="1">
    <source>
        <dbReference type="EMBL" id="KAI0068607.1"/>
    </source>
</evidence>
<reference evidence="1" key="2">
    <citation type="journal article" date="2022" name="New Phytol.">
        <title>Evolutionary transition to the ectomycorrhizal habit in the genomes of a hyperdiverse lineage of mushroom-forming fungi.</title>
        <authorList>
            <person name="Looney B."/>
            <person name="Miyauchi S."/>
            <person name="Morin E."/>
            <person name="Drula E."/>
            <person name="Courty P.E."/>
            <person name="Kohler A."/>
            <person name="Kuo A."/>
            <person name="LaButti K."/>
            <person name="Pangilinan J."/>
            <person name="Lipzen A."/>
            <person name="Riley R."/>
            <person name="Andreopoulos W."/>
            <person name="He G."/>
            <person name="Johnson J."/>
            <person name="Nolan M."/>
            <person name="Tritt A."/>
            <person name="Barry K.W."/>
            <person name="Grigoriev I.V."/>
            <person name="Nagy L.G."/>
            <person name="Hibbett D."/>
            <person name="Henrissat B."/>
            <person name="Matheny P.B."/>
            <person name="Labbe J."/>
            <person name="Martin F.M."/>
        </authorList>
    </citation>
    <scope>NUCLEOTIDE SEQUENCE</scope>
    <source>
        <strain evidence="1">HHB10654</strain>
    </source>
</reference>
<evidence type="ECO:0000313" key="2">
    <source>
        <dbReference type="Proteomes" id="UP000814140"/>
    </source>
</evidence>
<comment type="caution">
    <text evidence="1">The sequence shown here is derived from an EMBL/GenBank/DDBJ whole genome shotgun (WGS) entry which is preliminary data.</text>
</comment>
<dbReference type="Proteomes" id="UP000814140">
    <property type="component" value="Unassembled WGS sequence"/>
</dbReference>
<accession>A0ACB8TJL1</accession>
<gene>
    <name evidence="1" type="ORF">BV25DRAFT_1866585</name>
</gene>
<dbReference type="EMBL" id="MU277187">
    <property type="protein sequence ID" value="KAI0068607.1"/>
    <property type="molecule type" value="Genomic_DNA"/>
</dbReference>
<proteinExistence type="predicted"/>
<sequence length="188" mass="21520">MSQGPRRSRLSVHPRHRESIFAGGPEQYRGDAQVVFSPNLRESVLAMEDCCEEAYEAQQLLRNGTFDLPRMAKVLDNQRVFLLVDEGTVRKYKSDLSEEIEPQITELIARAEKGLKALQKKESVLQTKVEAAHSRPPSRTTTGTTASNKLENRRLQILVKQRERLEEQMKALESEVLSLEAKQKRPRH</sequence>
<organism evidence="1 2">
    <name type="scientific">Artomyces pyxidatus</name>
    <dbReference type="NCBI Taxonomy" id="48021"/>
    <lineage>
        <taxon>Eukaryota</taxon>
        <taxon>Fungi</taxon>
        <taxon>Dikarya</taxon>
        <taxon>Basidiomycota</taxon>
        <taxon>Agaricomycotina</taxon>
        <taxon>Agaricomycetes</taxon>
        <taxon>Russulales</taxon>
        <taxon>Auriscalpiaceae</taxon>
        <taxon>Artomyces</taxon>
    </lineage>
</organism>
<protein>
    <submittedName>
        <fullName evidence="1">Uncharacterized protein</fullName>
    </submittedName>
</protein>